<name>A0A086ZZ46_9BIFI</name>
<dbReference type="AlphaFoldDB" id="A0A086ZZ46"/>
<feature type="compositionally biased region" description="Polar residues" evidence="1">
    <location>
        <begin position="153"/>
        <end position="177"/>
    </location>
</feature>
<evidence type="ECO:0000313" key="3">
    <source>
        <dbReference type="Proteomes" id="UP000029108"/>
    </source>
</evidence>
<evidence type="ECO:0000313" key="2">
    <source>
        <dbReference type="EMBL" id="KFI51796.1"/>
    </source>
</evidence>
<dbReference type="Proteomes" id="UP000029108">
    <property type="component" value="Unassembled WGS sequence"/>
</dbReference>
<proteinExistence type="predicted"/>
<organism evidence="2 3">
    <name type="scientific">Bifidobacterium biavatii DSM 23969</name>
    <dbReference type="NCBI Taxonomy" id="1437608"/>
    <lineage>
        <taxon>Bacteria</taxon>
        <taxon>Bacillati</taxon>
        <taxon>Actinomycetota</taxon>
        <taxon>Actinomycetes</taxon>
        <taxon>Bifidobacteriales</taxon>
        <taxon>Bifidobacteriaceae</taxon>
        <taxon>Bifidobacterium</taxon>
    </lineage>
</organism>
<evidence type="ECO:0000256" key="1">
    <source>
        <dbReference type="SAM" id="MobiDB-lite"/>
    </source>
</evidence>
<comment type="caution">
    <text evidence="2">The sequence shown here is derived from an EMBL/GenBank/DDBJ whole genome shotgun (WGS) entry which is preliminary data.</text>
</comment>
<sequence>MIPASSFHVADGEGEAGEGSGGFAVGDELVNVGQALIVAGLVEGVLGAVGNRRKEHADWVRKLLEEYKAQLRERERRTTALYGALIDFTRTLDTARPLVQDYTRDYGMSRREIGEQFGLTQRQLSALFEPLTDAGATAEDTEPQAPIADATSIGGSSASQLNSMSTASVEPASMQTDYLSDQPQQVYALHC</sequence>
<protein>
    <submittedName>
        <fullName evidence="2">Uncharacterized protein</fullName>
    </submittedName>
</protein>
<dbReference type="RefSeq" id="WP_156103668.1">
    <property type="nucleotide sequence ID" value="NZ_JDUU01000010.1"/>
</dbReference>
<dbReference type="OrthoDB" id="9865809at2"/>
<keyword evidence="3" id="KW-1185">Reference proteome</keyword>
<accession>A0A086ZZ46</accession>
<dbReference type="EMBL" id="JGYN01000008">
    <property type="protein sequence ID" value="KFI51796.1"/>
    <property type="molecule type" value="Genomic_DNA"/>
</dbReference>
<reference evidence="2 3" key="1">
    <citation type="submission" date="2014-03" db="EMBL/GenBank/DDBJ databases">
        <title>Genomics of Bifidobacteria.</title>
        <authorList>
            <person name="Ventura M."/>
            <person name="Milani C."/>
            <person name="Lugli G.A."/>
        </authorList>
    </citation>
    <scope>NUCLEOTIDE SEQUENCE [LARGE SCALE GENOMIC DNA]</scope>
    <source>
        <strain evidence="2 3">DSM 23969</strain>
    </source>
</reference>
<gene>
    <name evidence="2" type="ORF">BBIA_0712</name>
</gene>
<feature type="region of interest" description="Disordered" evidence="1">
    <location>
        <begin position="136"/>
        <end position="177"/>
    </location>
</feature>